<dbReference type="InterPro" id="IPR036236">
    <property type="entry name" value="Znf_C2H2_sf"/>
</dbReference>
<dbReference type="OrthoDB" id="10392935at2759"/>
<dbReference type="SUPFAM" id="SSF57667">
    <property type="entry name" value="beta-beta-alpha zinc fingers"/>
    <property type="match status" value="1"/>
</dbReference>
<organism evidence="1 2">
    <name type="scientific">Galdieria sulphuraria</name>
    <name type="common">Red alga</name>
    <dbReference type="NCBI Taxonomy" id="130081"/>
    <lineage>
        <taxon>Eukaryota</taxon>
        <taxon>Rhodophyta</taxon>
        <taxon>Bangiophyceae</taxon>
        <taxon>Galdieriales</taxon>
        <taxon>Galdieriaceae</taxon>
        <taxon>Galdieria</taxon>
    </lineage>
</organism>
<dbReference type="KEGG" id="gsl:Gasu_19320"/>
<dbReference type="AlphaFoldDB" id="M2X2S6"/>
<evidence type="ECO:0000313" key="2">
    <source>
        <dbReference type="Proteomes" id="UP000030680"/>
    </source>
</evidence>
<dbReference type="EMBL" id="KB454497">
    <property type="protein sequence ID" value="EME30685.1"/>
    <property type="molecule type" value="Genomic_DNA"/>
</dbReference>
<accession>M2X2S6</accession>
<proteinExistence type="predicted"/>
<protein>
    <submittedName>
        <fullName evidence="1">Uncharacterized protein</fullName>
    </submittedName>
</protein>
<dbReference type="Gramene" id="EME30685">
    <property type="protein sequence ID" value="EME30685"/>
    <property type="gene ID" value="Gasu_19320"/>
</dbReference>
<dbReference type="RefSeq" id="XP_005707205.1">
    <property type="nucleotide sequence ID" value="XM_005707148.1"/>
</dbReference>
<name>M2X2S6_GALSU</name>
<dbReference type="Proteomes" id="UP000030680">
    <property type="component" value="Unassembled WGS sequence"/>
</dbReference>
<reference evidence="2" key="1">
    <citation type="journal article" date="2013" name="Science">
        <title>Gene transfer from bacteria and archaea facilitated evolution of an extremophilic eukaryote.</title>
        <authorList>
            <person name="Schonknecht G."/>
            <person name="Chen W.H."/>
            <person name="Ternes C.M."/>
            <person name="Barbier G.G."/>
            <person name="Shrestha R.P."/>
            <person name="Stanke M."/>
            <person name="Brautigam A."/>
            <person name="Baker B.J."/>
            <person name="Banfield J.F."/>
            <person name="Garavito R.M."/>
            <person name="Carr K."/>
            <person name="Wilkerson C."/>
            <person name="Rensing S.A."/>
            <person name="Gagneul D."/>
            <person name="Dickenson N.E."/>
            <person name="Oesterhelt C."/>
            <person name="Lercher M.J."/>
            <person name="Weber A.P."/>
        </authorList>
    </citation>
    <scope>NUCLEOTIDE SEQUENCE [LARGE SCALE GENOMIC DNA]</scope>
    <source>
        <strain evidence="2">074W</strain>
    </source>
</reference>
<dbReference type="GeneID" id="17089399"/>
<evidence type="ECO:0000313" key="1">
    <source>
        <dbReference type="EMBL" id="EME30685.1"/>
    </source>
</evidence>
<sequence length="200" mass="23635">MQQEKKQQAQEVFIRPLEQEETEIFIYPEIFPEQELDKQLQEELQNASELDPVLDAWYIEDSDRSSDTVEIANDAASVSSEEEEEEEFFRCRGLLEDKTYSSVVDALRDAAVVHDFCFERELQEANLDIYGRIASVNLLRKLVYMERLTVKETLKRWRDYVHNLGQGSVCLDTRLLQSYFRDDPLLHFAADYFMEDEWVD</sequence>
<keyword evidence="2" id="KW-1185">Reference proteome</keyword>
<gene>
    <name evidence="1" type="ORF">Gasu_19320</name>
</gene>